<dbReference type="InterPro" id="IPR045746">
    <property type="entry name" value="ACT14924-like_Acyltransf_dom"/>
</dbReference>
<organism evidence="2 3">
    <name type="scientific">Tritonibacter multivorans</name>
    <dbReference type="NCBI Taxonomy" id="928856"/>
    <lineage>
        <taxon>Bacteria</taxon>
        <taxon>Pseudomonadati</taxon>
        <taxon>Pseudomonadota</taxon>
        <taxon>Alphaproteobacteria</taxon>
        <taxon>Rhodobacterales</taxon>
        <taxon>Paracoccaceae</taxon>
        <taxon>Tritonibacter</taxon>
    </lineage>
</organism>
<protein>
    <submittedName>
        <fullName evidence="2">2-acyl-glycerophospho-ethanolamine acyltransferase</fullName>
    </submittedName>
</protein>
<keyword evidence="3" id="KW-1185">Reference proteome</keyword>
<keyword evidence="2" id="KW-0808">Transferase</keyword>
<name>A0A0P1GJ19_9RHOB</name>
<proteinExistence type="predicted"/>
<evidence type="ECO:0000259" key="1">
    <source>
        <dbReference type="SMART" id="SM00563"/>
    </source>
</evidence>
<dbReference type="GO" id="GO:0016746">
    <property type="term" value="F:acyltransferase activity"/>
    <property type="evidence" value="ECO:0007669"/>
    <property type="project" value="UniProtKB-KW"/>
</dbReference>
<dbReference type="SMART" id="SM00563">
    <property type="entry name" value="PlsC"/>
    <property type="match status" value="1"/>
</dbReference>
<gene>
    <name evidence="2" type="ORF">TRM7557_03579</name>
</gene>
<dbReference type="Proteomes" id="UP000052022">
    <property type="component" value="Unassembled WGS sequence"/>
</dbReference>
<dbReference type="SUPFAM" id="SSF69593">
    <property type="entry name" value="Glycerol-3-phosphate (1)-acyltransferase"/>
    <property type="match status" value="1"/>
</dbReference>
<dbReference type="AlphaFoldDB" id="A0A0P1GJ19"/>
<evidence type="ECO:0000313" key="3">
    <source>
        <dbReference type="Proteomes" id="UP000052022"/>
    </source>
</evidence>
<dbReference type="EMBL" id="CYSD01000042">
    <property type="protein sequence ID" value="CUH81730.1"/>
    <property type="molecule type" value="Genomic_DNA"/>
</dbReference>
<feature type="domain" description="Phospholipid/glycerol acyltransferase" evidence="1">
    <location>
        <begin position="118"/>
        <end position="241"/>
    </location>
</feature>
<keyword evidence="2" id="KW-0012">Acyltransferase</keyword>
<sequence length="327" mass="36674">MDRKAPPPVLFVRAAHAITSVGSTVCRRLYGDNIQMPSGRQIAREISYAHSAATRPGRFMIRLMENSTGRLRLIKRARGYEKEVAEGGDFWEIIIRRYGLTLDVIGGSLDNIPKDKPVILIANHPYGILDGMMLGYILSKTRPDFRILAHQVFRKAEDLNKVILPISFDETKEAMRTNLATRKEALNYLADGGAIGIFPGGTVSTAAKPFSHPMDPGWRGFTARMVGKSDAVVVPLFFEGHTSRLFQIASHLHSTLRMGLLIKEFKKRVDTPVKVVVGEPIGRDVLDPLAKDSKQMMDFLRKATYDLSPKPLKSYDYGYEFEDKHRA</sequence>
<dbReference type="CDD" id="cd07986">
    <property type="entry name" value="LPLAT_ACT14924-like"/>
    <property type="match status" value="1"/>
</dbReference>
<dbReference type="Pfam" id="PF01553">
    <property type="entry name" value="Acyltransferase"/>
    <property type="match status" value="1"/>
</dbReference>
<evidence type="ECO:0000313" key="2">
    <source>
        <dbReference type="EMBL" id="CUH81730.1"/>
    </source>
</evidence>
<accession>A0A0P1GJ19</accession>
<reference evidence="2 3" key="1">
    <citation type="submission" date="2015-09" db="EMBL/GenBank/DDBJ databases">
        <authorList>
            <consortium name="Swine Surveillance"/>
        </authorList>
    </citation>
    <scope>NUCLEOTIDE SEQUENCE [LARGE SCALE GENOMIC DNA]</scope>
    <source>
        <strain evidence="2 3">CECT 7557</strain>
    </source>
</reference>
<dbReference type="STRING" id="928856.SAMN04488049_102416"/>
<dbReference type="InterPro" id="IPR002123">
    <property type="entry name" value="Plipid/glycerol_acylTrfase"/>
</dbReference>